<evidence type="ECO:0000313" key="6">
    <source>
        <dbReference type="EMBL" id="TPX67167.1"/>
    </source>
</evidence>
<feature type="compositionally biased region" description="Polar residues" evidence="3">
    <location>
        <begin position="48"/>
        <end position="67"/>
    </location>
</feature>
<evidence type="ECO:0000259" key="4">
    <source>
        <dbReference type="Pfam" id="PF00561"/>
    </source>
</evidence>
<dbReference type="AlphaFoldDB" id="A0A507EUX9"/>
<keyword evidence="2" id="KW-0378">Hydrolase</keyword>
<dbReference type="InterPro" id="IPR051601">
    <property type="entry name" value="Serine_prot/Carboxylest_S33"/>
</dbReference>
<dbReference type="GO" id="GO:0016787">
    <property type="term" value="F:hydrolase activity"/>
    <property type="evidence" value="ECO:0007669"/>
    <property type="project" value="UniProtKB-KW"/>
</dbReference>
<evidence type="ECO:0000259" key="5">
    <source>
        <dbReference type="Pfam" id="PF08386"/>
    </source>
</evidence>
<dbReference type="EMBL" id="QEAP01000408">
    <property type="protein sequence ID" value="TPX67167.1"/>
    <property type="molecule type" value="Genomic_DNA"/>
</dbReference>
<dbReference type="Proteomes" id="UP000320333">
    <property type="component" value="Unassembled WGS sequence"/>
</dbReference>
<evidence type="ECO:0008006" key="8">
    <source>
        <dbReference type="Google" id="ProtNLM"/>
    </source>
</evidence>
<dbReference type="Pfam" id="PF00561">
    <property type="entry name" value="Abhydrolase_1"/>
    <property type="match status" value="1"/>
</dbReference>
<proteinExistence type="inferred from homology"/>
<protein>
    <recommendedName>
        <fullName evidence="8">AB hydrolase-1 domain-containing protein</fullName>
    </recommendedName>
</protein>
<dbReference type="InterPro" id="IPR013595">
    <property type="entry name" value="Pept_S33_TAP-like_C"/>
</dbReference>
<dbReference type="InterPro" id="IPR000073">
    <property type="entry name" value="AB_hydrolase_1"/>
</dbReference>
<name>A0A507EUX9_9FUNG</name>
<dbReference type="PANTHER" id="PTHR43248">
    <property type="entry name" value="2-SUCCINYL-6-HYDROXY-2,4-CYCLOHEXADIENE-1-CARBOXYLATE SYNTHASE"/>
    <property type="match status" value="1"/>
</dbReference>
<feature type="domain" description="Peptidase S33 tripeptidyl aminopeptidase-like C-terminal" evidence="5">
    <location>
        <begin position="449"/>
        <end position="551"/>
    </location>
</feature>
<accession>A0A507EUX9</accession>
<dbReference type="SUPFAM" id="SSF53474">
    <property type="entry name" value="alpha/beta-Hydrolases"/>
    <property type="match status" value="1"/>
</dbReference>
<organism evidence="6 7">
    <name type="scientific">Chytriomyces confervae</name>
    <dbReference type="NCBI Taxonomy" id="246404"/>
    <lineage>
        <taxon>Eukaryota</taxon>
        <taxon>Fungi</taxon>
        <taxon>Fungi incertae sedis</taxon>
        <taxon>Chytridiomycota</taxon>
        <taxon>Chytridiomycota incertae sedis</taxon>
        <taxon>Chytridiomycetes</taxon>
        <taxon>Chytridiales</taxon>
        <taxon>Chytriomycetaceae</taxon>
        <taxon>Chytriomyces</taxon>
    </lineage>
</organism>
<feature type="region of interest" description="Disordered" evidence="3">
    <location>
        <begin position="40"/>
        <end position="67"/>
    </location>
</feature>
<reference evidence="6 7" key="1">
    <citation type="journal article" date="2019" name="Sci. Rep.">
        <title>Comparative genomics of chytrid fungi reveal insights into the obligate biotrophic and pathogenic lifestyle of Synchytrium endobioticum.</title>
        <authorList>
            <person name="van de Vossenberg B.T.L.H."/>
            <person name="Warris S."/>
            <person name="Nguyen H.D.T."/>
            <person name="van Gent-Pelzer M.P.E."/>
            <person name="Joly D.L."/>
            <person name="van de Geest H.C."/>
            <person name="Bonants P.J.M."/>
            <person name="Smith D.S."/>
            <person name="Levesque C.A."/>
            <person name="van der Lee T.A.J."/>
        </authorList>
    </citation>
    <scope>NUCLEOTIDE SEQUENCE [LARGE SCALE GENOMIC DNA]</scope>
    <source>
        <strain evidence="6 7">CBS 675.73</strain>
    </source>
</reference>
<dbReference type="PANTHER" id="PTHR43248:SF25">
    <property type="entry name" value="AB HYDROLASE-1 DOMAIN-CONTAINING PROTEIN-RELATED"/>
    <property type="match status" value="1"/>
</dbReference>
<dbReference type="InterPro" id="IPR029058">
    <property type="entry name" value="AB_hydrolase_fold"/>
</dbReference>
<keyword evidence="7" id="KW-1185">Reference proteome</keyword>
<comment type="similarity">
    <text evidence="1">Belongs to the peptidase S33 family.</text>
</comment>
<dbReference type="STRING" id="246404.A0A507EUX9"/>
<comment type="caution">
    <text evidence="6">The sequence shown here is derived from an EMBL/GenBank/DDBJ whole genome shotgun (WGS) entry which is preliminary data.</text>
</comment>
<dbReference type="Gene3D" id="3.40.50.1820">
    <property type="entry name" value="alpha/beta hydrolase"/>
    <property type="match status" value="1"/>
</dbReference>
<evidence type="ECO:0000256" key="3">
    <source>
        <dbReference type="SAM" id="MobiDB-lite"/>
    </source>
</evidence>
<evidence type="ECO:0000256" key="2">
    <source>
        <dbReference type="ARBA" id="ARBA00022801"/>
    </source>
</evidence>
<evidence type="ECO:0000256" key="1">
    <source>
        <dbReference type="ARBA" id="ARBA00010088"/>
    </source>
</evidence>
<feature type="domain" description="AB hydrolase-1" evidence="4">
    <location>
        <begin position="118"/>
        <end position="304"/>
    </location>
</feature>
<sequence>MKTRPQAHTNTRVRDICAAAVLLILSVALTLTARASLSLSLATPPKPNSATDSEAHVDSSNSHSGTIEWSRCNPNNASLVHECAYIKAPLDHANPNTSTTISIALARYKATVSPRLGAILINPGGPGGSGKGFALAAGEAISILTGGQYDIIGFDPRGIGESNAIRCFETSYIHSVFDVASLAVGVPDENVSKRNLAAFAARQKVLAESCGKWSPTILPYLSTTAVARDMDLIRELLGEELLNYLGVSYGSFLGSVYANLFPQNVGHLMIDGIMDATTYVESLPEFFLNNLVDTKDLFKAFARECEFAGPERCPLAKLVNKKSTIKKLIETLLHDLDQEPIPEISASLVPLIISQDTVKAMLLSAFYEPRLWKSVAGALAELIESGTGTRAAALFERLRGGSTQDACSTENVSGSLGFFAVACLDSTRNKVSLDDWQHAARANQQISALFGAQWVWNGLACRYWPVTAAERYSGPWNHKTKNKVLIVGNSFDPVTPLASAMKMEKVMGGNGVLLVQNGYGHTSFAMTSQCTRDYVKAYFVNGTLPKSRTICETYGELFPRDLDALDVSPQAKAVKAVHEYILKSNFRF</sequence>
<dbReference type="Pfam" id="PF08386">
    <property type="entry name" value="Abhydrolase_4"/>
    <property type="match status" value="1"/>
</dbReference>
<dbReference type="OrthoDB" id="425534at2759"/>
<evidence type="ECO:0000313" key="7">
    <source>
        <dbReference type="Proteomes" id="UP000320333"/>
    </source>
</evidence>
<gene>
    <name evidence="6" type="ORF">CcCBS67573_g07582</name>
</gene>